<sequence>MVYISCIVVPVLLWIYEIFLEQYLCPLISPFVSQRWLRKALQESHDENKGKVDYVGTDIVDYQQKDLQKSLVKRQKWGCLGGSVD</sequence>
<reference evidence="4" key="2">
    <citation type="submission" date="2025-09" db="UniProtKB">
        <authorList>
            <consortium name="Ensembl"/>
        </authorList>
    </citation>
    <scope>IDENTIFICATION</scope>
</reference>
<keyword evidence="5" id="KW-1185">Reference proteome</keyword>
<evidence type="ECO:0000256" key="1">
    <source>
        <dbReference type="ARBA" id="ARBA00002516"/>
    </source>
</evidence>
<dbReference type="GeneTree" id="ENSGT00950000186000"/>
<name>A0A8C7BLR9_NEOVI</name>
<evidence type="ECO:0000256" key="2">
    <source>
        <dbReference type="ARBA" id="ARBA00007959"/>
    </source>
</evidence>
<dbReference type="Ensembl" id="ENSNVIT00000028318.1">
    <property type="protein sequence ID" value="ENSNVIP00000024403.1"/>
    <property type="gene ID" value="ENSNVIG00000018922.1"/>
</dbReference>
<dbReference type="Proteomes" id="UP000694425">
    <property type="component" value="Unplaced"/>
</dbReference>
<evidence type="ECO:0000313" key="5">
    <source>
        <dbReference type="Proteomes" id="UP000694425"/>
    </source>
</evidence>
<dbReference type="InterPro" id="IPR026776">
    <property type="entry name" value="UPF0729_C18orf32-like"/>
</dbReference>
<dbReference type="AlphaFoldDB" id="A0A8C7BLR9"/>
<dbReference type="PANTHER" id="PTHR13456">
    <property type="entry name" value="UPF0729 PROTEIN C18ORF32"/>
    <property type="match status" value="1"/>
</dbReference>
<organism evidence="4 5">
    <name type="scientific">Neovison vison</name>
    <name type="common">American mink</name>
    <name type="synonym">Mustela vison</name>
    <dbReference type="NCBI Taxonomy" id="452646"/>
    <lineage>
        <taxon>Eukaryota</taxon>
        <taxon>Metazoa</taxon>
        <taxon>Chordata</taxon>
        <taxon>Craniata</taxon>
        <taxon>Vertebrata</taxon>
        <taxon>Euteleostomi</taxon>
        <taxon>Mammalia</taxon>
        <taxon>Eutheria</taxon>
        <taxon>Laurasiatheria</taxon>
        <taxon>Carnivora</taxon>
        <taxon>Caniformia</taxon>
        <taxon>Musteloidea</taxon>
        <taxon>Mustelidae</taxon>
        <taxon>Mustelinae</taxon>
        <taxon>Neogale</taxon>
    </lineage>
</organism>
<evidence type="ECO:0000313" key="4">
    <source>
        <dbReference type="Ensembl" id="ENSNVIP00000024403.1"/>
    </source>
</evidence>
<evidence type="ECO:0000256" key="3">
    <source>
        <dbReference type="ARBA" id="ARBA00011708"/>
    </source>
</evidence>
<comment type="similarity">
    <text evidence="2">Belongs to the UPF0729 family.</text>
</comment>
<dbReference type="PANTHER" id="PTHR13456:SF0">
    <property type="entry name" value="UPF0729 PROTEIN C18ORF32"/>
    <property type="match status" value="1"/>
</dbReference>
<dbReference type="Pfam" id="PF14975">
    <property type="entry name" value="DUF4512"/>
    <property type="match status" value="1"/>
</dbReference>
<accession>A0A8C7BLR9</accession>
<comment type="function">
    <text evidence="1">May activate the NF-kappa-B signaling pathway.</text>
</comment>
<comment type="subunit">
    <text evidence="3">Interacts with DERL1 and AMFR.</text>
</comment>
<proteinExistence type="inferred from homology"/>
<protein>
    <submittedName>
        <fullName evidence="4">Uncharacterized protein</fullName>
    </submittedName>
</protein>
<reference evidence="4" key="1">
    <citation type="submission" date="2025-08" db="UniProtKB">
        <authorList>
            <consortium name="Ensembl"/>
        </authorList>
    </citation>
    <scope>IDENTIFICATION</scope>
</reference>